<evidence type="ECO:0000313" key="4">
    <source>
        <dbReference type="Proteomes" id="UP000198724"/>
    </source>
</evidence>
<dbReference type="STRING" id="1436961.SAMN05421739_103378"/>
<proteinExistence type="predicted"/>
<feature type="region of interest" description="Disordered" evidence="1">
    <location>
        <begin position="157"/>
        <end position="192"/>
    </location>
</feature>
<protein>
    <recommendedName>
        <fullName evidence="5">Outer membrane protein beta-barrel domain-containing protein</fullName>
    </recommendedName>
</protein>
<sequence>MIKRVLFLICLVCGVSVAAHAQKYRTAAGVRLDGDHFGVTVQQKLHDQATLEGIFQIAAREYSGTVLYEWHRPILGKRFNYYIGGGGHVGNLKDKGAFAGLDAILGVEYKINGLPFLLSTDVKPALHFNHDDWVHLSTGVSVRYVIVKEKKEKKKLWPFGKQQEDDTRKRKKNKQEEPQQPRILDIFKKKDN</sequence>
<feature type="chain" id="PRO_5011475723" description="Outer membrane protein beta-barrel domain-containing protein" evidence="2">
    <location>
        <begin position="22"/>
        <end position="192"/>
    </location>
</feature>
<evidence type="ECO:0008006" key="5">
    <source>
        <dbReference type="Google" id="ProtNLM"/>
    </source>
</evidence>
<dbReference type="Proteomes" id="UP000198724">
    <property type="component" value="Unassembled WGS sequence"/>
</dbReference>
<keyword evidence="4" id="KW-1185">Reference proteome</keyword>
<evidence type="ECO:0000256" key="1">
    <source>
        <dbReference type="SAM" id="MobiDB-lite"/>
    </source>
</evidence>
<feature type="signal peptide" evidence="2">
    <location>
        <begin position="1"/>
        <end position="21"/>
    </location>
</feature>
<reference evidence="4" key="1">
    <citation type="submission" date="2016-10" db="EMBL/GenBank/DDBJ databases">
        <authorList>
            <person name="Varghese N."/>
            <person name="Submissions S."/>
        </authorList>
    </citation>
    <scope>NUCLEOTIDE SEQUENCE [LARGE SCALE GENOMIC DNA]</scope>
    <source>
        <strain evidence="4">LP51</strain>
    </source>
</reference>
<evidence type="ECO:0000313" key="3">
    <source>
        <dbReference type="EMBL" id="SFG71391.1"/>
    </source>
</evidence>
<name>A0A1I2U9U1_9BACT</name>
<feature type="compositionally biased region" description="Basic and acidic residues" evidence="1">
    <location>
        <begin position="162"/>
        <end position="192"/>
    </location>
</feature>
<gene>
    <name evidence="3" type="ORF">SAMN05421739_103378</name>
</gene>
<dbReference type="AlphaFoldDB" id="A0A1I2U9U1"/>
<accession>A0A1I2U9U1</accession>
<dbReference type="RefSeq" id="WP_092101072.1">
    <property type="nucleotide sequence ID" value="NZ_FOOT01000003.1"/>
</dbReference>
<evidence type="ECO:0000256" key="2">
    <source>
        <dbReference type="SAM" id="SignalP"/>
    </source>
</evidence>
<organism evidence="3 4">
    <name type="scientific">Pontibacter chinhatensis</name>
    <dbReference type="NCBI Taxonomy" id="1436961"/>
    <lineage>
        <taxon>Bacteria</taxon>
        <taxon>Pseudomonadati</taxon>
        <taxon>Bacteroidota</taxon>
        <taxon>Cytophagia</taxon>
        <taxon>Cytophagales</taxon>
        <taxon>Hymenobacteraceae</taxon>
        <taxon>Pontibacter</taxon>
    </lineage>
</organism>
<keyword evidence="2" id="KW-0732">Signal</keyword>
<dbReference type="OrthoDB" id="963987at2"/>
<dbReference type="EMBL" id="FOOT01000003">
    <property type="protein sequence ID" value="SFG71391.1"/>
    <property type="molecule type" value="Genomic_DNA"/>
</dbReference>